<evidence type="ECO:0000256" key="1">
    <source>
        <dbReference type="SAM" id="SignalP"/>
    </source>
</evidence>
<organism evidence="2">
    <name type="scientific">Ixodes ricinus</name>
    <name type="common">Common tick</name>
    <name type="synonym">Acarus ricinus</name>
    <dbReference type="NCBI Taxonomy" id="34613"/>
    <lineage>
        <taxon>Eukaryota</taxon>
        <taxon>Metazoa</taxon>
        <taxon>Ecdysozoa</taxon>
        <taxon>Arthropoda</taxon>
        <taxon>Chelicerata</taxon>
        <taxon>Arachnida</taxon>
        <taxon>Acari</taxon>
        <taxon>Parasitiformes</taxon>
        <taxon>Ixodida</taxon>
        <taxon>Ixodoidea</taxon>
        <taxon>Ixodidae</taxon>
        <taxon>Ixodinae</taxon>
        <taxon>Ixodes</taxon>
    </lineage>
</organism>
<proteinExistence type="predicted"/>
<feature type="signal peptide" evidence="1">
    <location>
        <begin position="1"/>
        <end position="25"/>
    </location>
</feature>
<name>A0A6B0TTQ3_IXORI</name>
<dbReference type="AlphaFoldDB" id="A0A6B0TTQ3"/>
<sequence>MTIMFANFPVIFMLTQLHFFSGVFHKELTIQPLLTHQDKLRLSMNSESHECAETFFWLFRKMLLSKVSA</sequence>
<keyword evidence="1" id="KW-0732">Signal</keyword>
<dbReference type="EMBL" id="GIFC01000495">
    <property type="protein sequence ID" value="MXU82578.1"/>
    <property type="molecule type" value="Transcribed_RNA"/>
</dbReference>
<reference evidence="2" key="1">
    <citation type="submission" date="2019-12" db="EMBL/GenBank/DDBJ databases">
        <title>An insight into the sialome of adult female Ixodes ricinus ticks feeding for 6 days.</title>
        <authorList>
            <person name="Perner J."/>
            <person name="Ribeiro J.M.C."/>
        </authorList>
    </citation>
    <scope>NUCLEOTIDE SEQUENCE</scope>
    <source>
        <strain evidence="2">Semi-engorged</strain>
        <tissue evidence="2">Salivary glands</tissue>
    </source>
</reference>
<accession>A0A6B0TTQ3</accession>
<feature type="chain" id="PRO_5025568479" evidence="1">
    <location>
        <begin position="26"/>
        <end position="69"/>
    </location>
</feature>
<protein>
    <submittedName>
        <fullName evidence="2">Putative secreted protein</fullName>
    </submittedName>
</protein>
<evidence type="ECO:0000313" key="2">
    <source>
        <dbReference type="EMBL" id="MXU82578.1"/>
    </source>
</evidence>